<reference evidence="3 4" key="1">
    <citation type="submission" date="2020-08" db="EMBL/GenBank/DDBJ databases">
        <title>Amycolatopsis sp. nov. DR6-1 isolated from Dendrobium heterocarpum.</title>
        <authorList>
            <person name="Tedsree N."/>
            <person name="Kuncharoen N."/>
            <person name="Likhitwitayawuid K."/>
            <person name="Tanasupawat S."/>
        </authorList>
    </citation>
    <scope>NUCLEOTIDE SEQUENCE [LARGE SCALE GENOMIC DNA]</scope>
    <source>
        <strain evidence="3 4">DR6-1</strain>
    </source>
</reference>
<gene>
    <name evidence="3" type="ORF">H4281_18800</name>
</gene>
<keyword evidence="2" id="KW-0472">Membrane</keyword>
<sequence>MSRNVRAASAPPLWTSFTQPRGNSRTFAAYPFACTEFAVTALVWIVMTSSAPPPPGKTPGDATAREPHRGSMPGTPGRRASSRSFERTLFTEPVLYVSREARPTAAGQEYGVFDRHGFHIGGVAVTTPSFLHRVIQHLWKSDQHVSRRFEVRDANQSTVLKVEKPSKDPLARFVVTRADGTPIGEIVPTAAGRVRFTLRAEGKTIATVIASGRQRWEVTVEDPAGTEVAQVGVPSPELSPISGNACLAEIPRQVPEPLASMLVATTLTMDLALTARPG</sequence>
<feature type="region of interest" description="Disordered" evidence="1">
    <location>
        <begin position="51"/>
        <end position="84"/>
    </location>
</feature>
<protein>
    <recommendedName>
        <fullName evidence="5">Scramblase</fullName>
    </recommendedName>
</protein>
<evidence type="ECO:0000256" key="2">
    <source>
        <dbReference type="SAM" id="Phobius"/>
    </source>
</evidence>
<keyword evidence="2" id="KW-0812">Transmembrane</keyword>
<evidence type="ECO:0000313" key="3">
    <source>
        <dbReference type="EMBL" id="MBB1155195.1"/>
    </source>
</evidence>
<organism evidence="3 4">
    <name type="scientific">Amycolatopsis dendrobii</name>
    <dbReference type="NCBI Taxonomy" id="2760662"/>
    <lineage>
        <taxon>Bacteria</taxon>
        <taxon>Bacillati</taxon>
        <taxon>Actinomycetota</taxon>
        <taxon>Actinomycetes</taxon>
        <taxon>Pseudonocardiales</taxon>
        <taxon>Pseudonocardiaceae</taxon>
        <taxon>Amycolatopsis</taxon>
    </lineage>
</organism>
<feature type="transmembrane region" description="Helical" evidence="2">
    <location>
        <begin position="27"/>
        <end position="47"/>
    </location>
</feature>
<dbReference type="AlphaFoldDB" id="A0A7W3VXZ0"/>
<dbReference type="Proteomes" id="UP000526734">
    <property type="component" value="Unassembled WGS sequence"/>
</dbReference>
<accession>A0A7W3VXZ0</accession>
<comment type="caution">
    <text evidence="3">The sequence shown here is derived from an EMBL/GenBank/DDBJ whole genome shotgun (WGS) entry which is preliminary data.</text>
</comment>
<keyword evidence="4" id="KW-1185">Reference proteome</keyword>
<evidence type="ECO:0000313" key="4">
    <source>
        <dbReference type="Proteomes" id="UP000526734"/>
    </source>
</evidence>
<evidence type="ECO:0000256" key="1">
    <source>
        <dbReference type="SAM" id="MobiDB-lite"/>
    </source>
</evidence>
<dbReference type="EMBL" id="JACGZW010000006">
    <property type="protein sequence ID" value="MBB1155195.1"/>
    <property type="molecule type" value="Genomic_DNA"/>
</dbReference>
<dbReference type="RefSeq" id="WP_182892239.1">
    <property type="nucleotide sequence ID" value="NZ_JACGZW010000006.1"/>
</dbReference>
<name>A0A7W3VXZ0_9PSEU</name>
<evidence type="ECO:0008006" key="5">
    <source>
        <dbReference type="Google" id="ProtNLM"/>
    </source>
</evidence>
<proteinExistence type="predicted"/>
<keyword evidence="2" id="KW-1133">Transmembrane helix</keyword>